<gene>
    <name evidence="3" type="ORF">B0T19DRAFT_194592</name>
</gene>
<accession>A0AAE0ME99</accession>
<keyword evidence="4" id="KW-1185">Reference proteome</keyword>
<name>A0AAE0ME99_9PEZI</name>
<reference evidence="3" key="1">
    <citation type="journal article" date="2023" name="Mol. Phylogenet. Evol.">
        <title>Genome-scale phylogeny and comparative genomics of the fungal order Sordariales.</title>
        <authorList>
            <person name="Hensen N."/>
            <person name="Bonometti L."/>
            <person name="Westerberg I."/>
            <person name="Brannstrom I.O."/>
            <person name="Guillou S."/>
            <person name="Cros-Aarteil S."/>
            <person name="Calhoun S."/>
            <person name="Haridas S."/>
            <person name="Kuo A."/>
            <person name="Mondo S."/>
            <person name="Pangilinan J."/>
            <person name="Riley R."/>
            <person name="LaButti K."/>
            <person name="Andreopoulos B."/>
            <person name="Lipzen A."/>
            <person name="Chen C."/>
            <person name="Yan M."/>
            <person name="Daum C."/>
            <person name="Ng V."/>
            <person name="Clum A."/>
            <person name="Steindorff A."/>
            <person name="Ohm R.A."/>
            <person name="Martin F."/>
            <person name="Silar P."/>
            <person name="Natvig D.O."/>
            <person name="Lalanne C."/>
            <person name="Gautier V."/>
            <person name="Ament-Velasquez S.L."/>
            <person name="Kruys A."/>
            <person name="Hutchinson M.I."/>
            <person name="Powell A.J."/>
            <person name="Barry K."/>
            <person name="Miller A.N."/>
            <person name="Grigoriev I.V."/>
            <person name="Debuchy R."/>
            <person name="Gladieux P."/>
            <person name="Hiltunen Thoren M."/>
            <person name="Johannesson H."/>
        </authorList>
    </citation>
    <scope>NUCLEOTIDE SEQUENCE</scope>
    <source>
        <strain evidence="3">SMH4131-1</strain>
    </source>
</reference>
<feature type="compositionally biased region" description="Polar residues" evidence="1">
    <location>
        <begin position="89"/>
        <end position="102"/>
    </location>
</feature>
<sequence>MLVWRKNPGGMRVFSTRRHRRLPFLALALLLCWLAAWCADCTFSPAIFVCHLRATALLDGRAGQEGPSTGNPGNDGREPGRKAGASEGSPGSINVEQNTNGPSDDDDGHCCFLFIFIRRISTLNPS</sequence>
<evidence type="ECO:0000256" key="1">
    <source>
        <dbReference type="SAM" id="MobiDB-lite"/>
    </source>
</evidence>
<evidence type="ECO:0000313" key="4">
    <source>
        <dbReference type="Proteomes" id="UP001286456"/>
    </source>
</evidence>
<feature type="region of interest" description="Disordered" evidence="1">
    <location>
        <begin position="61"/>
        <end position="104"/>
    </location>
</feature>
<organism evidence="3 4">
    <name type="scientific">Cercophora scortea</name>
    <dbReference type="NCBI Taxonomy" id="314031"/>
    <lineage>
        <taxon>Eukaryota</taxon>
        <taxon>Fungi</taxon>
        <taxon>Dikarya</taxon>
        <taxon>Ascomycota</taxon>
        <taxon>Pezizomycotina</taxon>
        <taxon>Sordariomycetes</taxon>
        <taxon>Sordariomycetidae</taxon>
        <taxon>Sordariales</taxon>
        <taxon>Lasiosphaeriaceae</taxon>
        <taxon>Cercophora</taxon>
    </lineage>
</organism>
<keyword evidence="2" id="KW-0732">Signal</keyword>
<proteinExistence type="predicted"/>
<protein>
    <recommendedName>
        <fullName evidence="5">Secreted protein</fullName>
    </recommendedName>
</protein>
<evidence type="ECO:0000313" key="3">
    <source>
        <dbReference type="EMBL" id="KAK3328548.1"/>
    </source>
</evidence>
<evidence type="ECO:0000256" key="2">
    <source>
        <dbReference type="SAM" id="SignalP"/>
    </source>
</evidence>
<comment type="caution">
    <text evidence="3">The sequence shown here is derived from an EMBL/GenBank/DDBJ whole genome shotgun (WGS) entry which is preliminary data.</text>
</comment>
<dbReference type="AlphaFoldDB" id="A0AAE0ME99"/>
<evidence type="ECO:0008006" key="5">
    <source>
        <dbReference type="Google" id="ProtNLM"/>
    </source>
</evidence>
<feature type="chain" id="PRO_5041926214" description="Secreted protein" evidence="2">
    <location>
        <begin position="39"/>
        <end position="126"/>
    </location>
</feature>
<reference evidence="3" key="2">
    <citation type="submission" date="2023-06" db="EMBL/GenBank/DDBJ databases">
        <authorList>
            <consortium name="Lawrence Berkeley National Laboratory"/>
            <person name="Haridas S."/>
            <person name="Hensen N."/>
            <person name="Bonometti L."/>
            <person name="Westerberg I."/>
            <person name="Brannstrom I.O."/>
            <person name="Guillou S."/>
            <person name="Cros-Aarteil S."/>
            <person name="Calhoun S."/>
            <person name="Kuo A."/>
            <person name="Mondo S."/>
            <person name="Pangilinan J."/>
            <person name="Riley R."/>
            <person name="Labutti K."/>
            <person name="Andreopoulos B."/>
            <person name="Lipzen A."/>
            <person name="Chen C."/>
            <person name="Yanf M."/>
            <person name="Daum C."/>
            <person name="Ng V."/>
            <person name="Clum A."/>
            <person name="Steindorff A."/>
            <person name="Ohm R."/>
            <person name="Martin F."/>
            <person name="Silar P."/>
            <person name="Natvig D."/>
            <person name="Lalanne C."/>
            <person name="Gautier V."/>
            <person name="Ament-Velasquez S.L."/>
            <person name="Kruys A."/>
            <person name="Hutchinson M.I."/>
            <person name="Powell A.J."/>
            <person name="Barry K."/>
            <person name="Miller A.N."/>
            <person name="Grigoriev I.V."/>
            <person name="Debuchy R."/>
            <person name="Gladieux P."/>
            <person name="Thoren M.H."/>
            <person name="Johannesson H."/>
        </authorList>
    </citation>
    <scope>NUCLEOTIDE SEQUENCE</scope>
    <source>
        <strain evidence="3">SMH4131-1</strain>
    </source>
</reference>
<dbReference type="EMBL" id="JAUEPO010000003">
    <property type="protein sequence ID" value="KAK3328548.1"/>
    <property type="molecule type" value="Genomic_DNA"/>
</dbReference>
<feature type="signal peptide" evidence="2">
    <location>
        <begin position="1"/>
        <end position="38"/>
    </location>
</feature>
<dbReference type="Proteomes" id="UP001286456">
    <property type="component" value="Unassembled WGS sequence"/>
</dbReference>